<evidence type="ECO:0000256" key="1">
    <source>
        <dbReference type="ARBA" id="ARBA00023002"/>
    </source>
</evidence>
<organism evidence="2 3">
    <name type="scientific">Pseudomonas putida</name>
    <name type="common">Arthrobacter siderocapsulatus</name>
    <dbReference type="NCBI Taxonomy" id="303"/>
    <lineage>
        <taxon>Bacteria</taxon>
        <taxon>Pseudomonadati</taxon>
        <taxon>Pseudomonadota</taxon>
        <taxon>Gammaproteobacteria</taxon>
        <taxon>Pseudomonadales</taxon>
        <taxon>Pseudomonadaceae</taxon>
        <taxon>Pseudomonas</taxon>
    </lineage>
</organism>
<dbReference type="Gene3D" id="3.10.20.440">
    <property type="entry name" value="2Fe-2S iron-sulphur cluster binding domain, sarcosine oxidase, alpha subunit, N-terminal domain"/>
    <property type="match status" value="1"/>
</dbReference>
<dbReference type="AlphaFoldDB" id="A0A2S3WD21"/>
<evidence type="ECO:0008006" key="4">
    <source>
        <dbReference type="Google" id="ProtNLM"/>
    </source>
</evidence>
<accession>A0A2S3WD21</accession>
<reference evidence="2 3" key="2">
    <citation type="submission" date="2018-03" db="EMBL/GenBank/DDBJ databases">
        <title>Draft genome of Pseudomonas putida strain KT-27.</title>
        <authorList>
            <person name="Yoshizawa S."/>
            <person name="Khan N.H."/>
            <person name="Nishimura M."/>
            <person name="Chiura H.X."/>
            <person name="Ogura Y."/>
            <person name="Hayashi T."/>
            <person name="Kogure K."/>
        </authorList>
    </citation>
    <scope>NUCLEOTIDE SEQUENCE [LARGE SCALE GENOMIC DNA]</scope>
    <source>
        <strain evidence="2 3">KT-27</strain>
    </source>
</reference>
<evidence type="ECO:0000313" key="2">
    <source>
        <dbReference type="EMBL" id="POF88810.1"/>
    </source>
</evidence>
<proteinExistence type="predicted"/>
<dbReference type="GO" id="GO:0051536">
    <property type="term" value="F:iron-sulfur cluster binding"/>
    <property type="evidence" value="ECO:0007669"/>
    <property type="project" value="InterPro"/>
</dbReference>
<name>A0A2S3WD21_PSEPU</name>
<sequence length="104" mass="10944">MATSPLFRSLDARSSEVVIEFDGKLISVTDDTNLAAALLEAGVDVTRRTAVSGAPRTAYCMMGVCFECLVEIDGVSRQACQVRTQAGLKVKTHCPAATQGGIHG</sequence>
<dbReference type="InterPro" id="IPR042204">
    <property type="entry name" value="2Fe-2S-bd_N"/>
</dbReference>
<gene>
    <name evidence="2" type="ORF">BGP80_12865</name>
</gene>
<evidence type="ECO:0000313" key="3">
    <source>
        <dbReference type="Proteomes" id="UP000237194"/>
    </source>
</evidence>
<protein>
    <recommendedName>
        <fullName evidence="4">(2Fe-2S)-binding protein</fullName>
    </recommendedName>
</protein>
<reference evidence="2 3" key="1">
    <citation type="submission" date="2016-08" db="EMBL/GenBank/DDBJ databases">
        <authorList>
            <person name="Seilhamer J.J."/>
        </authorList>
    </citation>
    <scope>NUCLEOTIDE SEQUENCE [LARGE SCALE GENOMIC DNA]</scope>
    <source>
        <strain evidence="2 3">KT-27</strain>
    </source>
</reference>
<comment type="caution">
    <text evidence="2">The sequence shown here is derived from an EMBL/GenBank/DDBJ whole genome shotgun (WGS) entry which is preliminary data.</text>
</comment>
<keyword evidence="1" id="KW-0560">Oxidoreductase</keyword>
<dbReference type="InterPro" id="IPR036010">
    <property type="entry name" value="2Fe-2S_ferredoxin-like_sf"/>
</dbReference>
<dbReference type="Pfam" id="PF13510">
    <property type="entry name" value="Fer2_4"/>
    <property type="match status" value="1"/>
</dbReference>
<dbReference type="RefSeq" id="WP_103436918.1">
    <property type="nucleotide sequence ID" value="NZ_MIND01000018.1"/>
</dbReference>
<dbReference type="SUPFAM" id="SSF54292">
    <property type="entry name" value="2Fe-2S ferredoxin-like"/>
    <property type="match status" value="1"/>
</dbReference>
<dbReference type="EMBL" id="MIND01000018">
    <property type="protein sequence ID" value="POF88810.1"/>
    <property type="molecule type" value="Genomic_DNA"/>
</dbReference>
<dbReference type="GO" id="GO:0016491">
    <property type="term" value="F:oxidoreductase activity"/>
    <property type="evidence" value="ECO:0007669"/>
    <property type="project" value="UniProtKB-KW"/>
</dbReference>
<dbReference type="Proteomes" id="UP000237194">
    <property type="component" value="Unassembled WGS sequence"/>
</dbReference>